<reference evidence="2 3" key="1">
    <citation type="submission" date="2016-10" db="EMBL/GenBank/DDBJ databases">
        <authorList>
            <person name="de Groot N.N."/>
        </authorList>
    </citation>
    <scope>NUCLEOTIDE SEQUENCE [LARGE SCALE GENOMIC DNA]</scope>
    <source>
        <strain evidence="2 3">DSM 21632</strain>
    </source>
</reference>
<organism evidence="2 3">
    <name type="scientific">Alteribacillus persepolensis</name>
    <dbReference type="NCBI Taxonomy" id="568899"/>
    <lineage>
        <taxon>Bacteria</taxon>
        <taxon>Bacillati</taxon>
        <taxon>Bacillota</taxon>
        <taxon>Bacilli</taxon>
        <taxon>Bacillales</taxon>
        <taxon>Bacillaceae</taxon>
        <taxon>Alteribacillus</taxon>
    </lineage>
</organism>
<dbReference type="AlphaFoldDB" id="A0A1G8G3Z2"/>
<evidence type="ECO:0000256" key="1">
    <source>
        <dbReference type="SAM" id="Phobius"/>
    </source>
</evidence>
<name>A0A1G8G3Z2_9BACI</name>
<evidence type="ECO:0000313" key="3">
    <source>
        <dbReference type="Proteomes" id="UP000199163"/>
    </source>
</evidence>
<dbReference type="Proteomes" id="UP000199163">
    <property type="component" value="Unassembled WGS sequence"/>
</dbReference>
<keyword evidence="1" id="KW-1133">Transmembrane helix</keyword>
<proteinExistence type="predicted"/>
<sequence>MKKQSRRNWYLSILTLVVLIGIASYVFITPIFSHEYTQLTERVEIGLEYTDISSNKEMYVHPYVENPNSHSDLTITYEEESFDLQVLDANGNVLEGAVTKEYQHRGQSHSEQKQTTLKPGQKEKSVCCYKITFPQEADRLQLAFQGKVQDEFGAAEIKETIEVLLRHLSI</sequence>
<dbReference type="OrthoDB" id="2945150at2"/>
<protein>
    <submittedName>
        <fullName evidence="2">Uncharacterized protein</fullName>
    </submittedName>
</protein>
<feature type="transmembrane region" description="Helical" evidence="1">
    <location>
        <begin position="9"/>
        <end position="28"/>
    </location>
</feature>
<keyword evidence="1" id="KW-0812">Transmembrane</keyword>
<evidence type="ECO:0000313" key="2">
    <source>
        <dbReference type="EMBL" id="SDH89114.1"/>
    </source>
</evidence>
<accession>A0A1G8G3Z2</accession>
<gene>
    <name evidence="2" type="ORF">SAMN05192534_11431</name>
</gene>
<dbReference type="EMBL" id="FNDK01000014">
    <property type="protein sequence ID" value="SDH89114.1"/>
    <property type="molecule type" value="Genomic_DNA"/>
</dbReference>
<dbReference type="RefSeq" id="WP_091274054.1">
    <property type="nucleotide sequence ID" value="NZ_FNDK01000014.1"/>
</dbReference>
<keyword evidence="1" id="KW-0472">Membrane</keyword>
<keyword evidence="3" id="KW-1185">Reference proteome</keyword>